<evidence type="ECO:0008006" key="2">
    <source>
        <dbReference type="Google" id="ProtNLM"/>
    </source>
</evidence>
<dbReference type="EMBL" id="VSSQ01003867">
    <property type="protein sequence ID" value="MPM22702.1"/>
    <property type="molecule type" value="Genomic_DNA"/>
</dbReference>
<dbReference type="Pfam" id="PF11185">
    <property type="entry name" value="DUF2971"/>
    <property type="match status" value="1"/>
</dbReference>
<dbReference type="InterPro" id="IPR021352">
    <property type="entry name" value="DUF2971"/>
</dbReference>
<gene>
    <name evidence="1" type="ORF">SDC9_69160</name>
</gene>
<name>A0A644Y2D8_9ZZZZ</name>
<evidence type="ECO:0000313" key="1">
    <source>
        <dbReference type="EMBL" id="MPM22702.1"/>
    </source>
</evidence>
<organism evidence="1">
    <name type="scientific">bioreactor metagenome</name>
    <dbReference type="NCBI Taxonomy" id="1076179"/>
    <lineage>
        <taxon>unclassified sequences</taxon>
        <taxon>metagenomes</taxon>
        <taxon>ecological metagenomes</taxon>
    </lineage>
</organism>
<reference evidence="1" key="1">
    <citation type="submission" date="2019-08" db="EMBL/GenBank/DDBJ databases">
        <authorList>
            <person name="Kucharzyk K."/>
            <person name="Murdoch R.W."/>
            <person name="Higgins S."/>
            <person name="Loffler F."/>
        </authorList>
    </citation>
    <scope>NUCLEOTIDE SEQUENCE</scope>
</reference>
<protein>
    <recommendedName>
        <fullName evidence="2">DUF2971 domain-containing protein</fullName>
    </recommendedName>
</protein>
<sequence>MVFKYYAVSSAGSQSPSRSIDNLKNDNICFTDIDIFNDPFEGVGEFFYKTSKEEDEYWKAIGINLAEGLCERVREDSHNLLRFKQRIWCVTETYDNPLMWAHYAASHKGFCVGYAKESIQKICTKFAPIKYCASPGQINTDNLDMNEIDDLLFVKSTDWSYEREWRALYTLAGNDVEHLDYCNYFQNCFKEDPKYLYAPHGYALMNNLEVLRSPQFILKKCPPLAVYLGLRMESETRHNIIAICREKCVDVHQMRQRPNSFALTAIQVL</sequence>
<comment type="caution">
    <text evidence="1">The sequence shown here is derived from an EMBL/GenBank/DDBJ whole genome shotgun (WGS) entry which is preliminary data.</text>
</comment>
<dbReference type="AlphaFoldDB" id="A0A644Y2D8"/>
<proteinExistence type="predicted"/>
<accession>A0A644Y2D8</accession>